<dbReference type="Pfam" id="PF14498">
    <property type="entry name" value="Glyco_hyd_65N_2"/>
    <property type="match status" value="1"/>
</dbReference>
<dbReference type="PANTHER" id="PTHR31084">
    <property type="entry name" value="ALPHA-L-FUCOSIDASE 2"/>
    <property type="match status" value="1"/>
</dbReference>
<dbReference type="AlphaFoldDB" id="A0A523US70"/>
<dbReference type="GO" id="GO:0005975">
    <property type="term" value="P:carbohydrate metabolic process"/>
    <property type="evidence" value="ECO:0007669"/>
    <property type="project" value="InterPro"/>
</dbReference>
<dbReference type="Proteomes" id="UP000315525">
    <property type="component" value="Unassembled WGS sequence"/>
</dbReference>
<name>A0A523US70_UNCT6</name>
<feature type="domain" description="Glycosyl hydrolase family 95 N-terminal" evidence="1">
    <location>
        <begin position="31"/>
        <end position="274"/>
    </location>
</feature>
<dbReference type="Gene3D" id="2.70.98.50">
    <property type="entry name" value="putative glycoside hydrolase family protein from bacillus halodurans"/>
    <property type="match status" value="1"/>
</dbReference>
<sequence length="477" mass="55747">MEKRIRKNCHESSNIESRVDISSYLEQHEILYQTLSSKWQNGLVIGNGDLHGVVFGEDDLEWGITKIDVADFRYEGFNYPLSTHQEVLEKIERGFDERLVDPEQRRAHWGPNTEYGYANCPPTFKHCARLKMRFYDCHLSSNLTSFEQRLSLYNACVTTIFKSGEDKGRTVSFVSALLNVLVIHSQFNTKKNGQVRIDFKRDTDEDIGEPILGTDGEKIWIDYEFPDGFRYAAAMSIVGAEYTVEEFRNAVVVTLQKEESVEFTLYVAVSTSHEAKDPLKKCSELLDKAQNKGYGALLQEHQEWWGRFWSKSFISLSDKFIENLWYISLYALASSARNSSFLPQLYVPGYLGEHQGWHGVLLTDINLQEIYWLTYTSNHTELGDPFYRIVERDLPYLKEETKKLYGIDGVKLPGVLWFNGGHYKELGYSKCRYMQHVSAWYAELYWWRYLYTQDKQFLRETAYPIMKEITHFYEGYL</sequence>
<evidence type="ECO:0000313" key="4">
    <source>
        <dbReference type="Proteomes" id="UP000315525"/>
    </source>
</evidence>
<organism evidence="3 4">
    <name type="scientific">candidate division TA06 bacterium</name>
    <dbReference type="NCBI Taxonomy" id="2250710"/>
    <lineage>
        <taxon>Bacteria</taxon>
        <taxon>Bacteria division TA06</taxon>
    </lineage>
</organism>
<dbReference type="InterPro" id="IPR027414">
    <property type="entry name" value="GH95_N_dom"/>
</dbReference>
<dbReference type="InterPro" id="IPR008928">
    <property type="entry name" value="6-hairpin_glycosidase_sf"/>
</dbReference>
<evidence type="ECO:0000259" key="2">
    <source>
        <dbReference type="Pfam" id="PF22124"/>
    </source>
</evidence>
<feature type="non-terminal residue" evidence="3">
    <location>
        <position position="477"/>
    </location>
</feature>
<protein>
    <submittedName>
        <fullName evidence="3">Uncharacterized protein</fullName>
    </submittedName>
</protein>
<accession>A0A523US70</accession>
<evidence type="ECO:0000259" key="1">
    <source>
        <dbReference type="Pfam" id="PF14498"/>
    </source>
</evidence>
<proteinExistence type="predicted"/>
<evidence type="ECO:0000313" key="3">
    <source>
        <dbReference type="EMBL" id="TET45378.1"/>
    </source>
</evidence>
<dbReference type="EMBL" id="SOJN01000086">
    <property type="protein sequence ID" value="TET45378.1"/>
    <property type="molecule type" value="Genomic_DNA"/>
</dbReference>
<dbReference type="SUPFAM" id="SSF48208">
    <property type="entry name" value="Six-hairpin glycosidases"/>
    <property type="match status" value="1"/>
</dbReference>
<comment type="caution">
    <text evidence="3">The sequence shown here is derived from an EMBL/GenBank/DDBJ whole genome shotgun (WGS) entry which is preliminary data.</text>
</comment>
<dbReference type="Pfam" id="PF22124">
    <property type="entry name" value="Glyco_hydro_95_cat"/>
    <property type="match status" value="1"/>
</dbReference>
<feature type="domain" description="Glycosyl hydrolase family 95 catalytic" evidence="2">
    <location>
        <begin position="322"/>
        <end position="477"/>
    </location>
</feature>
<dbReference type="GO" id="GO:0004560">
    <property type="term" value="F:alpha-L-fucosidase activity"/>
    <property type="evidence" value="ECO:0007669"/>
    <property type="project" value="TreeGrafter"/>
</dbReference>
<dbReference type="InterPro" id="IPR054363">
    <property type="entry name" value="GH95_cat"/>
</dbReference>
<gene>
    <name evidence="3" type="ORF">E3J62_07725</name>
</gene>
<dbReference type="PANTHER" id="PTHR31084:SF0">
    <property type="entry name" value="ALPHA-L-FUCOSIDASE 2"/>
    <property type="match status" value="1"/>
</dbReference>
<reference evidence="3 4" key="1">
    <citation type="submission" date="2019-03" db="EMBL/GenBank/DDBJ databases">
        <title>Metabolic potential of uncultured bacteria and archaea associated with petroleum seepage in deep-sea sediments.</title>
        <authorList>
            <person name="Dong X."/>
            <person name="Hubert C."/>
        </authorList>
    </citation>
    <scope>NUCLEOTIDE SEQUENCE [LARGE SCALE GENOMIC DNA]</scope>
    <source>
        <strain evidence="3">E44_bin18</strain>
    </source>
</reference>